<dbReference type="UniPathway" id="UPA00085"/>
<dbReference type="NCBIfam" id="TIGR00023">
    <property type="entry name" value="glycerol-3-phosphate 1-O-acyltransferase PlsY"/>
    <property type="match status" value="1"/>
</dbReference>
<comment type="function">
    <text evidence="11">Catalyzes the transfer of an acyl group from acyl-phosphate (acyl-PO(4)) to glycerol-3-phosphate (G3P) to form lysophosphatidic acid (LPA). This enzyme utilizes acyl-phosphate as fatty acyl donor, but not acyl-CoA or acyl-ACP.</text>
</comment>
<keyword evidence="12" id="KW-0012">Acyltransferase</keyword>
<evidence type="ECO:0000256" key="3">
    <source>
        <dbReference type="ARBA" id="ARBA00022519"/>
    </source>
</evidence>
<dbReference type="InterPro" id="IPR003811">
    <property type="entry name" value="G3P_acylTferase_PlsY"/>
</dbReference>
<dbReference type="Proteomes" id="UP000295611">
    <property type="component" value="Unassembled WGS sequence"/>
</dbReference>
<keyword evidence="9 11" id="KW-0594">Phospholipid biosynthesis</keyword>
<dbReference type="PANTHER" id="PTHR30309">
    <property type="entry name" value="INNER MEMBRANE PROTEIN YGIH"/>
    <property type="match status" value="1"/>
</dbReference>
<organism evidence="12 13">
    <name type="scientific">Paludibacterium purpuratum</name>
    <dbReference type="NCBI Taxonomy" id="1144873"/>
    <lineage>
        <taxon>Bacteria</taxon>
        <taxon>Pseudomonadati</taxon>
        <taxon>Pseudomonadota</taxon>
        <taxon>Betaproteobacteria</taxon>
        <taxon>Neisseriales</taxon>
        <taxon>Chromobacteriaceae</taxon>
        <taxon>Paludibacterium</taxon>
    </lineage>
</organism>
<dbReference type="Pfam" id="PF02660">
    <property type="entry name" value="G3P_acyltransf"/>
    <property type="match status" value="1"/>
</dbReference>
<evidence type="ECO:0000313" key="13">
    <source>
        <dbReference type="Proteomes" id="UP000295611"/>
    </source>
</evidence>
<evidence type="ECO:0000256" key="11">
    <source>
        <dbReference type="HAMAP-Rule" id="MF_01043"/>
    </source>
</evidence>
<comment type="subcellular location">
    <subcellularLocation>
        <location evidence="11">Cell membrane</location>
        <topology evidence="11">Multi-pass membrane protein</topology>
    </subcellularLocation>
</comment>
<gene>
    <name evidence="11" type="primary">plsY</name>
    <name evidence="12" type="ORF">DFP86_10860</name>
</gene>
<evidence type="ECO:0000256" key="2">
    <source>
        <dbReference type="ARBA" id="ARBA00022516"/>
    </source>
</evidence>
<proteinExistence type="inferred from homology"/>
<keyword evidence="6 11" id="KW-1133">Transmembrane helix</keyword>
<feature type="transmembrane region" description="Helical" evidence="11">
    <location>
        <begin position="14"/>
        <end position="32"/>
    </location>
</feature>
<keyword evidence="13" id="KW-1185">Reference proteome</keyword>
<evidence type="ECO:0000256" key="1">
    <source>
        <dbReference type="ARBA" id="ARBA00022475"/>
    </source>
</evidence>
<feature type="transmembrane region" description="Helical" evidence="11">
    <location>
        <begin position="93"/>
        <end position="114"/>
    </location>
</feature>
<reference evidence="12 13" key="1">
    <citation type="submission" date="2019-03" db="EMBL/GenBank/DDBJ databases">
        <title>Genomic Encyclopedia of Type Strains, Phase III (KMG-III): the genomes of soil and plant-associated and newly described type strains.</title>
        <authorList>
            <person name="Whitman W."/>
        </authorList>
    </citation>
    <scope>NUCLEOTIDE SEQUENCE [LARGE SCALE GENOMIC DNA]</scope>
    <source>
        <strain evidence="12 13">CECT 8976</strain>
    </source>
</reference>
<evidence type="ECO:0000256" key="8">
    <source>
        <dbReference type="ARBA" id="ARBA00023136"/>
    </source>
</evidence>
<evidence type="ECO:0000256" key="4">
    <source>
        <dbReference type="ARBA" id="ARBA00022679"/>
    </source>
</evidence>
<keyword evidence="3" id="KW-0997">Cell inner membrane</keyword>
<feature type="transmembrane region" description="Helical" evidence="11">
    <location>
        <begin position="169"/>
        <end position="190"/>
    </location>
</feature>
<comment type="catalytic activity">
    <reaction evidence="11">
        <text>an acyl phosphate + sn-glycerol 3-phosphate = a 1-acyl-sn-glycero-3-phosphate + phosphate</text>
        <dbReference type="Rhea" id="RHEA:34075"/>
        <dbReference type="ChEBI" id="CHEBI:43474"/>
        <dbReference type="ChEBI" id="CHEBI:57597"/>
        <dbReference type="ChEBI" id="CHEBI:57970"/>
        <dbReference type="ChEBI" id="CHEBI:59918"/>
        <dbReference type="EC" id="2.3.1.275"/>
    </reaction>
</comment>
<evidence type="ECO:0000256" key="5">
    <source>
        <dbReference type="ARBA" id="ARBA00022692"/>
    </source>
</evidence>
<comment type="subunit">
    <text evidence="11">Probably interacts with PlsX.</text>
</comment>
<keyword evidence="10 11" id="KW-1208">Phospholipid metabolism</keyword>
<protein>
    <recommendedName>
        <fullName evidence="11">Glycerol-3-phosphate acyltransferase</fullName>
    </recommendedName>
    <alternativeName>
        <fullName evidence="11">Acyl-PO4 G3P acyltransferase</fullName>
    </alternativeName>
    <alternativeName>
        <fullName evidence="11">Acyl-phosphate--glycerol-3-phosphate acyltransferase</fullName>
    </alternativeName>
    <alternativeName>
        <fullName evidence="11">G3P acyltransferase</fullName>
        <shortName evidence="11">GPAT</shortName>
        <ecNumber evidence="11">2.3.1.275</ecNumber>
    </alternativeName>
    <alternativeName>
        <fullName evidence="11">Lysophosphatidic acid synthase</fullName>
        <shortName evidence="11">LPA synthase</shortName>
    </alternativeName>
</protein>
<dbReference type="EMBL" id="SNZP01000008">
    <property type="protein sequence ID" value="TDR78343.1"/>
    <property type="molecule type" value="Genomic_DNA"/>
</dbReference>
<dbReference type="HAMAP" id="MF_01043">
    <property type="entry name" value="PlsY"/>
    <property type="match status" value="1"/>
</dbReference>
<dbReference type="EC" id="2.3.1.275" evidence="11"/>
<dbReference type="GO" id="GO:0005886">
    <property type="term" value="C:plasma membrane"/>
    <property type="evidence" value="ECO:0007669"/>
    <property type="project" value="UniProtKB-SubCell"/>
</dbReference>
<evidence type="ECO:0000256" key="9">
    <source>
        <dbReference type="ARBA" id="ARBA00023209"/>
    </source>
</evidence>
<sequence length="219" mass="23272">MSTTAHALMTPPDFFFTCAAYVLGSLSFAVIVSKLMGIEDPRSYGSKNPGATNVLRSGNKAAAVLTLLGDALKGLAAVLIAKMFGPQFGVDAAGVAWVALAVVAGHMWPIFFNFKGGKGVATAMGVMFGLNLLLGFAVVLTWLLVAFIWRYSSLAAMLSLGLSPLFGAFLLPRGTPQLGITLVIGLLVFYRHRDNLIKLLTRQEKKIGEKARAPADPTQ</sequence>
<evidence type="ECO:0000256" key="10">
    <source>
        <dbReference type="ARBA" id="ARBA00023264"/>
    </source>
</evidence>
<dbReference type="GO" id="GO:0008654">
    <property type="term" value="P:phospholipid biosynthetic process"/>
    <property type="evidence" value="ECO:0007669"/>
    <property type="project" value="UniProtKB-UniRule"/>
</dbReference>
<evidence type="ECO:0000313" key="12">
    <source>
        <dbReference type="EMBL" id="TDR78343.1"/>
    </source>
</evidence>
<evidence type="ECO:0000256" key="7">
    <source>
        <dbReference type="ARBA" id="ARBA00023098"/>
    </source>
</evidence>
<keyword evidence="8 11" id="KW-0472">Membrane</keyword>
<accession>A0A4R7B618</accession>
<evidence type="ECO:0000256" key="6">
    <source>
        <dbReference type="ARBA" id="ARBA00022989"/>
    </source>
</evidence>
<name>A0A4R7B618_9NEIS</name>
<feature type="transmembrane region" description="Helical" evidence="11">
    <location>
        <begin position="61"/>
        <end position="81"/>
    </location>
</feature>
<feature type="transmembrane region" description="Helical" evidence="11">
    <location>
        <begin position="126"/>
        <end position="149"/>
    </location>
</feature>
<dbReference type="SMART" id="SM01207">
    <property type="entry name" value="G3P_acyltransf"/>
    <property type="match status" value="1"/>
</dbReference>
<comment type="pathway">
    <text evidence="11">Lipid metabolism; phospholipid metabolism.</text>
</comment>
<keyword evidence="7 11" id="KW-0443">Lipid metabolism</keyword>
<keyword evidence="2 11" id="KW-0444">Lipid biosynthesis</keyword>
<keyword evidence="4 11" id="KW-0808">Transferase</keyword>
<keyword evidence="1 11" id="KW-1003">Cell membrane</keyword>
<comment type="caution">
    <text evidence="12">The sequence shown here is derived from an EMBL/GenBank/DDBJ whole genome shotgun (WGS) entry which is preliminary data.</text>
</comment>
<dbReference type="AlphaFoldDB" id="A0A4R7B618"/>
<keyword evidence="5 11" id="KW-0812">Transmembrane</keyword>
<dbReference type="PANTHER" id="PTHR30309:SF0">
    <property type="entry name" value="GLYCEROL-3-PHOSPHATE ACYLTRANSFERASE-RELATED"/>
    <property type="match status" value="1"/>
</dbReference>
<dbReference type="RefSeq" id="WP_243729366.1">
    <property type="nucleotide sequence ID" value="NZ_SNZP01000008.1"/>
</dbReference>
<dbReference type="GO" id="GO:0043772">
    <property type="term" value="F:acyl-phosphate glycerol-3-phosphate acyltransferase activity"/>
    <property type="evidence" value="ECO:0007669"/>
    <property type="project" value="UniProtKB-UniRule"/>
</dbReference>
<comment type="similarity">
    <text evidence="11">Belongs to the PlsY family.</text>
</comment>